<feature type="transmembrane region" description="Helical" evidence="5">
    <location>
        <begin position="183"/>
        <end position="204"/>
    </location>
</feature>
<dbReference type="InterPro" id="IPR047817">
    <property type="entry name" value="ABC2_TM_bact-type"/>
</dbReference>
<gene>
    <name evidence="7" type="ORF">SAMN02745248_00338</name>
</gene>
<keyword evidence="2 5" id="KW-0812">Transmembrane</keyword>
<dbReference type="PROSITE" id="PS51012">
    <property type="entry name" value="ABC_TM2"/>
    <property type="match status" value="1"/>
</dbReference>
<dbReference type="STRING" id="1121331.SAMN02745248_00338"/>
<feature type="domain" description="ABC transmembrane type-2" evidence="6">
    <location>
        <begin position="26"/>
        <end position="258"/>
    </location>
</feature>
<evidence type="ECO:0000256" key="5">
    <source>
        <dbReference type="RuleBase" id="RU361157"/>
    </source>
</evidence>
<name>A0A1M6K536_9CLOT</name>
<evidence type="ECO:0000259" key="6">
    <source>
        <dbReference type="PROSITE" id="PS51012"/>
    </source>
</evidence>
<evidence type="ECO:0000313" key="7">
    <source>
        <dbReference type="EMBL" id="SHJ54043.1"/>
    </source>
</evidence>
<evidence type="ECO:0000256" key="2">
    <source>
        <dbReference type="ARBA" id="ARBA00022692"/>
    </source>
</evidence>
<comment type="subcellular location">
    <subcellularLocation>
        <location evidence="5">Cell membrane</location>
        <topology evidence="5">Multi-pass membrane protein</topology>
    </subcellularLocation>
    <subcellularLocation>
        <location evidence="1">Membrane</location>
        <topology evidence="1">Multi-pass membrane protein</topology>
    </subcellularLocation>
</comment>
<comment type="similarity">
    <text evidence="5">Belongs to the ABC-2 integral membrane protein family.</text>
</comment>
<dbReference type="PIRSF" id="PIRSF006648">
    <property type="entry name" value="DrrB"/>
    <property type="match status" value="1"/>
</dbReference>
<protein>
    <recommendedName>
        <fullName evidence="5">Transport permease protein</fullName>
    </recommendedName>
</protein>
<keyword evidence="4 5" id="KW-0472">Membrane</keyword>
<dbReference type="InterPro" id="IPR000412">
    <property type="entry name" value="ABC_2_transport"/>
</dbReference>
<dbReference type="GO" id="GO:0043190">
    <property type="term" value="C:ATP-binding cassette (ABC) transporter complex"/>
    <property type="evidence" value="ECO:0007669"/>
    <property type="project" value="InterPro"/>
</dbReference>
<feature type="transmembrane region" description="Helical" evidence="5">
    <location>
        <begin position="21"/>
        <end position="45"/>
    </location>
</feature>
<dbReference type="Proteomes" id="UP000183952">
    <property type="component" value="Unassembled WGS sequence"/>
</dbReference>
<dbReference type="InterPro" id="IPR051784">
    <property type="entry name" value="Nod_factor_ABC_transporter"/>
</dbReference>
<feature type="transmembrane region" description="Helical" evidence="5">
    <location>
        <begin position="236"/>
        <end position="255"/>
    </location>
</feature>
<proteinExistence type="inferred from homology"/>
<accession>A0A1M6K536</accession>
<evidence type="ECO:0000313" key="8">
    <source>
        <dbReference type="Proteomes" id="UP000183952"/>
    </source>
</evidence>
<dbReference type="RefSeq" id="WP_072901621.1">
    <property type="nucleotide sequence ID" value="NZ_FRAD01000004.1"/>
</dbReference>
<evidence type="ECO:0000256" key="1">
    <source>
        <dbReference type="ARBA" id="ARBA00004141"/>
    </source>
</evidence>
<feature type="transmembrane region" description="Helical" evidence="5">
    <location>
        <begin position="110"/>
        <end position="136"/>
    </location>
</feature>
<dbReference type="PANTHER" id="PTHR43229:SF2">
    <property type="entry name" value="NODULATION PROTEIN J"/>
    <property type="match status" value="1"/>
</dbReference>
<dbReference type="PRINTS" id="PR00164">
    <property type="entry name" value="ABC2TRNSPORT"/>
</dbReference>
<organism evidence="7 8">
    <name type="scientific">Hathewaya proteolytica DSM 3090</name>
    <dbReference type="NCBI Taxonomy" id="1121331"/>
    <lineage>
        <taxon>Bacteria</taxon>
        <taxon>Bacillati</taxon>
        <taxon>Bacillota</taxon>
        <taxon>Clostridia</taxon>
        <taxon>Eubacteriales</taxon>
        <taxon>Clostridiaceae</taxon>
        <taxon>Hathewaya</taxon>
    </lineage>
</organism>
<dbReference type="Pfam" id="PF01061">
    <property type="entry name" value="ABC2_membrane"/>
    <property type="match status" value="1"/>
</dbReference>
<reference evidence="7 8" key="1">
    <citation type="submission" date="2016-11" db="EMBL/GenBank/DDBJ databases">
        <authorList>
            <person name="Jaros S."/>
            <person name="Januszkiewicz K."/>
            <person name="Wedrychowicz H."/>
        </authorList>
    </citation>
    <scope>NUCLEOTIDE SEQUENCE [LARGE SCALE GENOMIC DNA]</scope>
    <source>
        <strain evidence="7 8">DSM 3090</strain>
    </source>
</reference>
<feature type="transmembrane region" description="Helical" evidence="5">
    <location>
        <begin position="65"/>
        <end position="89"/>
    </location>
</feature>
<dbReference type="AlphaFoldDB" id="A0A1M6K536"/>
<dbReference type="OrthoDB" id="1414986at2"/>
<evidence type="ECO:0000256" key="3">
    <source>
        <dbReference type="ARBA" id="ARBA00022989"/>
    </source>
</evidence>
<dbReference type="InterPro" id="IPR013525">
    <property type="entry name" value="ABC2_TM"/>
</dbReference>
<sequence length="268" mass="30741">MNVTIATFKKNRREILRATPISFIFSRIVTGFFAIVLPYCIYNFFMKGSLTSEFQEYTNNADYMTYIVLGSALNVLAVATLMNIGRALITEQRQGTLEPFIITSASRIQYFLGCFLEQFSRAIMEFGVILIVGYIFGAHLGRLFCLDSVITILLAVFAFFCLGLTLSSIMLHTRDTFITQNTLFNLMTLCCAVFYPVEYLPKIIQYISQLFPLRHAVELFRRVVIGGETVLNNSELAIRIIILSIIYFTVGYFWYRHIEKTLVEQIFS</sequence>
<keyword evidence="8" id="KW-1185">Reference proteome</keyword>
<keyword evidence="3 5" id="KW-1133">Transmembrane helix</keyword>
<keyword evidence="5" id="KW-1003">Cell membrane</keyword>
<dbReference type="PANTHER" id="PTHR43229">
    <property type="entry name" value="NODULATION PROTEIN J"/>
    <property type="match status" value="1"/>
</dbReference>
<dbReference type="EMBL" id="FRAD01000004">
    <property type="protein sequence ID" value="SHJ54043.1"/>
    <property type="molecule type" value="Genomic_DNA"/>
</dbReference>
<evidence type="ECO:0000256" key="4">
    <source>
        <dbReference type="ARBA" id="ARBA00023136"/>
    </source>
</evidence>
<keyword evidence="5" id="KW-0813">Transport</keyword>
<feature type="transmembrane region" description="Helical" evidence="5">
    <location>
        <begin position="148"/>
        <end position="171"/>
    </location>
</feature>
<dbReference type="GO" id="GO:0140359">
    <property type="term" value="F:ABC-type transporter activity"/>
    <property type="evidence" value="ECO:0007669"/>
    <property type="project" value="InterPro"/>
</dbReference>